<feature type="transmembrane region" description="Helical" evidence="10">
    <location>
        <begin position="100"/>
        <end position="120"/>
    </location>
</feature>
<keyword evidence="12" id="KW-1185">Reference proteome</keyword>
<dbReference type="InterPro" id="IPR001851">
    <property type="entry name" value="ABC_transp_permease"/>
</dbReference>
<evidence type="ECO:0000256" key="4">
    <source>
        <dbReference type="ARBA" id="ARBA00022519"/>
    </source>
</evidence>
<keyword evidence="5 10" id="KW-0812">Transmembrane</keyword>
<evidence type="ECO:0000256" key="2">
    <source>
        <dbReference type="ARBA" id="ARBA00022448"/>
    </source>
</evidence>
<comment type="subcellular location">
    <subcellularLocation>
        <location evidence="1">Cell membrane</location>
        <topology evidence="1">Multi-pass membrane protein</topology>
    </subcellularLocation>
</comment>
<evidence type="ECO:0000256" key="9">
    <source>
        <dbReference type="ARBA" id="ARBA00037998"/>
    </source>
</evidence>
<dbReference type="GO" id="GO:0005304">
    <property type="term" value="F:L-valine transmembrane transporter activity"/>
    <property type="evidence" value="ECO:0007669"/>
    <property type="project" value="TreeGrafter"/>
</dbReference>
<reference evidence="11" key="1">
    <citation type="submission" date="2020-07" db="EMBL/GenBank/DDBJ databases">
        <title>Genomic analysis of a strain of Sedimentibacter Hydroxybenzoicus DSM7310.</title>
        <authorList>
            <person name="Ma S."/>
        </authorList>
    </citation>
    <scope>NUCLEOTIDE SEQUENCE</scope>
    <source>
        <strain evidence="11">DSM 7310</strain>
    </source>
</reference>
<protein>
    <submittedName>
        <fullName evidence="11">Branched-chain amino acid ABC transporter permease</fullName>
    </submittedName>
</protein>
<comment type="caution">
    <text evidence="11">The sequence shown here is derived from an EMBL/GenBank/DDBJ whole genome shotgun (WGS) entry which is preliminary data.</text>
</comment>
<dbReference type="PANTHER" id="PTHR11795">
    <property type="entry name" value="BRANCHED-CHAIN AMINO ACID TRANSPORT SYSTEM PERMEASE PROTEIN LIVH"/>
    <property type="match status" value="1"/>
</dbReference>
<evidence type="ECO:0000256" key="7">
    <source>
        <dbReference type="ARBA" id="ARBA00022989"/>
    </source>
</evidence>
<name>A0A974BH36_SEDHY</name>
<dbReference type="AlphaFoldDB" id="A0A974BH36"/>
<feature type="transmembrane region" description="Helical" evidence="10">
    <location>
        <begin position="140"/>
        <end position="165"/>
    </location>
</feature>
<dbReference type="GO" id="GO:0015808">
    <property type="term" value="P:L-alanine transport"/>
    <property type="evidence" value="ECO:0007669"/>
    <property type="project" value="TreeGrafter"/>
</dbReference>
<evidence type="ECO:0000256" key="8">
    <source>
        <dbReference type="ARBA" id="ARBA00023136"/>
    </source>
</evidence>
<dbReference type="InterPro" id="IPR052157">
    <property type="entry name" value="BCAA_transport_permease"/>
</dbReference>
<proteinExistence type="inferred from homology"/>
<evidence type="ECO:0000256" key="1">
    <source>
        <dbReference type="ARBA" id="ARBA00004651"/>
    </source>
</evidence>
<feature type="transmembrane region" description="Helical" evidence="10">
    <location>
        <begin position="220"/>
        <end position="241"/>
    </location>
</feature>
<evidence type="ECO:0000256" key="6">
    <source>
        <dbReference type="ARBA" id="ARBA00022970"/>
    </source>
</evidence>
<dbReference type="GO" id="GO:0042941">
    <property type="term" value="P:D-alanine transmembrane transport"/>
    <property type="evidence" value="ECO:0007669"/>
    <property type="project" value="TreeGrafter"/>
</dbReference>
<keyword evidence="3" id="KW-1003">Cell membrane</keyword>
<dbReference type="RefSeq" id="WP_179236765.1">
    <property type="nucleotide sequence ID" value="NZ_JACBNQ010000002.1"/>
</dbReference>
<dbReference type="GO" id="GO:0015192">
    <property type="term" value="F:L-phenylalanine transmembrane transporter activity"/>
    <property type="evidence" value="ECO:0007669"/>
    <property type="project" value="TreeGrafter"/>
</dbReference>
<keyword evidence="8 10" id="KW-0472">Membrane</keyword>
<comment type="similarity">
    <text evidence="9">Belongs to the binding-protein-dependent transport system permease family. LivHM subfamily.</text>
</comment>
<evidence type="ECO:0000313" key="12">
    <source>
        <dbReference type="Proteomes" id="UP000611629"/>
    </source>
</evidence>
<dbReference type="GO" id="GO:0015188">
    <property type="term" value="F:L-isoleucine transmembrane transporter activity"/>
    <property type="evidence" value="ECO:0007669"/>
    <property type="project" value="TreeGrafter"/>
</dbReference>
<dbReference type="Proteomes" id="UP000611629">
    <property type="component" value="Unassembled WGS sequence"/>
</dbReference>
<evidence type="ECO:0000256" key="10">
    <source>
        <dbReference type="SAM" id="Phobius"/>
    </source>
</evidence>
<dbReference type="PANTHER" id="PTHR11795:SF371">
    <property type="entry name" value="HIGH-AFFINITY BRANCHED-CHAIN AMINO ACID TRANSPORT SYSTEM PERMEASE PROTEIN LIVH"/>
    <property type="match status" value="1"/>
</dbReference>
<feature type="transmembrane region" description="Helical" evidence="10">
    <location>
        <begin position="274"/>
        <end position="293"/>
    </location>
</feature>
<keyword evidence="2" id="KW-0813">Transport</keyword>
<dbReference type="EMBL" id="JACBNQ010000002">
    <property type="protein sequence ID" value="NYB73069.1"/>
    <property type="molecule type" value="Genomic_DNA"/>
</dbReference>
<feature type="transmembrane region" description="Helical" evidence="10">
    <location>
        <begin position="248"/>
        <end position="268"/>
    </location>
</feature>
<evidence type="ECO:0000256" key="5">
    <source>
        <dbReference type="ARBA" id="ARBA00022692"/>
    </source>
</evidence>
<feature type="transmembrane region" description="Helical" evidence="10">
    <location>
        <begin position="66"/>
        <end position="88"/>
    </location>
</feature>
<dbReference type="CDD" id="cd06582">
    <property type="entry name" value="TM_PBP1_LivH_like"/>
    <property type="match status" value="1"/>
</dbReference>
<dbReference type="Pfam" id="PF02653">
    <property type="entry name" value="BPD_transp_2"/>
    <property type="match status" value="1"/>
</dbReference>
<evidence type="ECO:0000256" key="3">
    <source>
        <dbReference type="ARBA" id="ARBA00022475"/>
    </source>
</evidence>
<accession>A0A974BH36</accession>
<gene>
    <name evidence="11" type="ORF">HZF24_02820</name>
</gene>
<dbReference type="GO" id="GO:1903806">
    <property type="term" value="P:L-isoleucine import across plasma membrane"/>
    <property type="evidence" value="ECO:0007669"/>
    <property type="project" value="TreeGrafter"/>
</dbReference>
<sequence length="300" mass="32370">MVLVSFETFMQQLANGISIGSLYALIAIGYTMVYGILRLINFAHGDIFMMAAYFMIFSMVSFRLPWYVSIIIVIAFTVLLGVIIEKVAYRPLRNAPRMSIMISAIGVSFLLENLATYLFTGVPKGFPDIAFLTKAIRIGNISLTVATLLTPIITIILLYVVLFITNKTKIGMAMRASSVDFETARLMGININRVISTTFIIGSGLAAIGAVLWGSKYPSIYPLVGVMPGLKCFIAAVLGGIGNTTGAVLGGFILGMAEIMLVTFLPALTGYRDAIAFVILIVVLLVKPTGLLGEKVTDKV</sequence>
<feature type="transmembrane region" description="Helical" evidence="10">
    <location>
        <begin position="39"/>
        <end position="60"/>
    </location>
</feature>
<feature type="transmembrane region" description="Helical" evidence="10">
    <location>
        <begin position="12"/>
        <end position="32"/>
    </location>
</feature>
<keyword evidence="7 10" id="KW-1133">Transmembrane helix</keyword>
<dbReference type="GO" id="GO:0015190">
    <property type="term" value="F:L-leucine transmembrane transporter activity"/>
    <property type="evidence" value="ECO:0007669"/>
    <property type="project" value="TreeGrafter"/>
</dbReference>
<keyword evidence="4" id="KW-0997">Cell inner membrane</keyword>
<dbReference type="GO" id="GO:0005886">
    <property type="term" value="C:plasma membrane"/>
    <property type="evidence" value="ECO:0007669"/>
    <property type="project" value="UniProtKB-SubCell"/>
</dbReference>
<evidence type="ECO:0000313" key="11">
    <source>
        <dbReference type="EMBL" id="NYB73069.1"/>
    </source>
</evidence>
<feature type="transmembrane region" description="Helical" evidence="10">
    <location>
        <begin position="194"/>
        <end position="214"/>
    </location>
</feature>
<keyword evidence="6" id="KW-0029">Amino-acid transport</keyword>
<organism evidence="11 12">
    <name type="scientific">Sedimentibacter hydroxybenzoicus DSM 7310</name>
    <dbReference type="NCBI Taxonomy" id="1123245"/>
    <lineage>
        <taxon>Bacteria</taxon>
        <taxon>Bacillati</taxon>
        <taxon>Bacillota</taxon>
        <taxon>Tissierellia</taxon>
        <taxon>Sedimentibacter</taxon>
    </lineage>
</organism>